<name>A0A0F9K9J8_9ZZZZ</name>
<reference evidence="1" key="1">
    <citation type="journal article" date="2015" name="Nature">
        <title>Complex archaea that bridge the gap between prokaryotes and eukaryotes.</title>
        <authorList>
            <person name="Spang A."/>
            <person name="Saw J.H."/>
            <person name="Jorgensen S.L."/>
            <person name="Zaremba-Niedzwiedzka K."/>
            <person name="Martijn J."/>
            <person name="Lind A.E."/>
            <person name="van Eijk R."/>
            <person name="Schleper C."/>
            <person name="Guy L."/>
            <person name="Ettema T.J."/>
        </authorList>
    </citation>
    <scope>NUCLEOTIDE SEQUENCE</scope>
</reference>
<dbReference type="AlphaFoldDB" id="A0A0F9K9J8"/>
<dbReference type="EMBL" id="LAZR01014148">
    <property type="protein sequence ID" value="KKM18773.1"/>
    <property type="molecule type" value="Genomic_DNA"/>
</dbReference>
<comment type="caution">
    <text evidence="1">The sequence shown here is derived from an EMBL/GenBank/DDBJ whole genome shotgun (WGS) entry which is preliminary data.</text>
</comment>
<dbReference type="PROSITE" id="PS51257">
    <property type="entry name" value="PROKAR_LIPOPROTEIN"/>
    <property type="match status" value="1"/>
</dbReference>
<organism evidence="1">
    <name type="scientific">marine sediment metagenome</name>
    <dbReference type="NCBI Taxonomy" id="412755"/>
    <lineage>
        <taxon>unclassified sequences</taxon>
        <taxon>metagenomes</taxon>
        <taxon>ecological metagenomes</taxon>
    </lineage>
</organism>
<gene>
    <name evidence="1" type="ORF">LCGC14_1662280</name>
</gene>
<proteinExistence type="predicted"/>
<evidence type="ECO:0008006" key="2">
    <source>
        <dbReference type="Google" id="ProtNLM"/>
    </source>
</evidence>
<sequence length="107" mass="12251">MKKLIISFTVILLTGCGNFWPKTIWYKPNTTLEVASQDSRECMYEANKAYGNAISLYYQCMEVRGYEQLERLIGKATFNLEQAQKLLPEGTRIQRADDMGLIFVSGK</sequence>
<protein>
    <recommendedName>
        <fullName evidence="2">Lipoprotein</fullName>
    </recommendedName>
</protein>
<accession>A0A0F9K9J8</accession>
<evidence type="ECO:0000313" key="1">
    <source>
        <dbReference type="EMBL" id="KKM18773.1"/>
    </source>
</evidence>